<dbReference type="Proteomes" id="UP001231362">
    <property type="component" value="Unassembled WGS sequence"/>
</dbReference>
<comment type="caution">
    <text evidence="3">The sequence shown here is derived from an EMBL/GenBank/DDBJ whole genome shotgun (WGS) entry which is preliminary data.</text>
</comment>
<dbReference type="Gene3D" id="3.40.30.10">
    <property type="entry name" value="Glutaredoxin"/>
    <property type="match status" value="1"/>
</dbReference>
<dbReference type="InterPro" id="IPR017937">
    <property type="entry name" value="Thioredoxin_CS"/>
</dbReference>
<dbReference type="RefSeq" id="WP_307149641.1">
    <property type="nucleotide sequence ID" value="NZ_JAUSTU010000005.1"/>
</dbReference>
<feature type="domain" description="Thioredoxin" evidence="2">
    <location>
        <begin position="51"/>
        <end position="191"/>
    </location>
</feature>
<keyword evidence="1" id="KW-1015">Disulfide bond</keyword>
<dbReference type="PANTHER" id="PTHR42852:SF1">
    <property type="entry name" value="THIOREDOXIN-LIKE PROTEIN YNEN"/>
    <property type="match status" value="1"/>
</dbReference>
<dbReference type="EMBL" id="JAUSTU010000005">
    <property type="protein sequence ID" value="MDQ0155063.1"/>
    <property type="molecule type" value="Genomic_DNA"/>
</dbReference>
<dbReference type="InterPro" id="IPR036249">
    <property type="entry name" value="Thioredoxin-like_sf"/>
</dbReference>
<reference evidence="3 4" key="1">
    <citation type="submission" date="2023-07" db="EMBL/GenBank/DDBJ databases">
        <title>Genomic Encyclopedia of Type Strains, Phase IV (KMG-IV): sequencing the most valuable type-strain genomes for metagenomic binning, comparative biology and taxonomic classification.</title>
        <authorList>
            <person name="Goeker M."/>
        </authorList>
    </citation>
    <scope>NUCLEOTIDE SEQUENCE [LARGE SCALE GENOMIC DNA]</scope>
    <source>
        <strain evidence="3 4">DSM 23948</strain>
    </source>
</reference>
<dbReference type="InterPro" id="IPR000866">
    <property type="entry name" value="AhpC/TSA"/>
</dbReference>
<accession>A0ABT9V281</accession>
<gene>
    <name evidence="3" type="ORF">J2S07_001367</name>
</gene>
<dbReference type="InterPro" id="IPR013766">
    <property type="entry name" value="Thioredoxin_domain"/>
</dbReference>
<evidence type="ECO:0000259" key="2">
    <source>
        <dbReference type="PROSITE" id="PS51352"/>
    </source>
</evidence>
<dbReference type="Pfam" id="PF00578">
    <property type="entry name" value="AhpC-TSA"/>
    <property type="match status" value="1"/>
</dbReference>
<proteinExistence type="predicted"/>
<sequence>MKKIGLAIGIIVIFLFILDQTIFKDKGPNHVSKQSSTYPKVEDQASVPIGLDEDEKAPSFTIQTIDGKEVSLEQFRGKKILLNFWATWCPPCKKEMPEMQKFYEEYESKDYLVLAVNVTVAEKTSKAVSSFVDDYGLTFPVLMDEKGEVAHQFEILSYPTSYFIDSDGIIRKKIVGGLSKEMLYREMSLLP</sequence>
<dbReference type="CDD" id="cd02966">
    <property type="entry name" value="TlpA_like_family"/>
    <property type="match status" value="1"/>
</dbReference>
<dbReference type="PANTHER" id="PTHR42852">
    <property type="entry name" value="THIOL:DISULFIDE INTERCHANGE PROTEIN DSBE"/>
    <property type="match status" value="1"/>
</dbReference>
<dbReference type="PROSITE" id="PS51352">
    <property type="entry name" value="THIOREDOXIN_2"/>
    <property type="match status" value="1"/>
</dbReference>
<keyword evidence="4" id="KW-1185">Reference proteome</keyword>
<evidence type="ECO:0000313" key="4">
    <source>
        <dbReference type="Proteomes" id="UP001231362"/>
    </source>
</evidence>
<dbReference type="PROSITE" id="PS00194">
    <property type="entry name" value="THIOREDOXIN_1"/>
    <property type="match status" value="1"/>
</dbReference>
<organism evidence="3 4">
    <name type="scientific">Anoxybacillus andreesenii</name>
    <dbReference type="NCBI Taxonomy" id="1325932"/>
    <lineage>
        <taxon>Bacteria</taxon>
        <taxon>Bacillati</taxon>
        <taxon>Bacillota</taxon>
        <taxon>Bacilli</taxon>
        <taxon>Bacillales</taxon>
        <taxon>Anoxybacillaceae</taxon>
        <taxon>Anoxybacillus</taxon>
    </lineage>
</organism>
<dbReference type="InterPro" id="IPR050553">
    <property type="entry name" value="Thioredoxin_ResA/DsbE_sf"/>
</dbReference>
<protein>
    <submittedName>
        <fullName evidence="3">Peroxiredoxin</fullName>
    </submittedName>
</protein>
<name>A0ABT9V281_9BACL</name>
<evidence type="ECO:0000256" key="1">
    <source>
        <dbReference type="ARBA" id="ARBA00023157"/>
    </source>
</evidence>
<evidence type="ECO:0000313" key="3">
    <source>
        <dbReference type="EMBL" id="MDQ0155063.1"/>
    </source>
</evidence>
<dbReference type="SUPFAM" id="SSF52833">
    <property type="entry name" value="Thioredoxin-like"/>
    <property type="match status" value="1"/>
</dbReference>